<dbReference type="Pfam" id="PF20146">
    <property type="entry name" value="NRF"/>
    <property type="match status" value="1"/>
</dbReference>
<accession>A0ABD0YKV0</accession>
<keyword evidence="3" id="KW-1185">Reference proteome</keyword>
<evidence type="ECO:0000259" key="1">
    <source>
        <dbReference type="Pfam" id="PF20146"/>
    </source>
</evidence>
<dbReference type="Proteomes" id="UP001558652">
    <property type="component" value="Unassembled WGS sequence"/>
</dbReference>
<dbReference type="InterPro" id="IPR006621">
    <property type="entry name" value="Nose-resist-to-fluoxetine_N"/>
</dbReference>
<organism evidence="2 3">
    <name type="scientific">Ranatra chinensis</name>
    <dbReference type="NCBI Taxonomy" id="642074"/>
    <lineage>
        <taxon>Eukaryota</taxon>
        <taxon>Metazoa</taxon>
        <taxon>Ecdysozoa</taxon>
        <taxon>Arthropoda</taxon>
        <taxon>Hexapoda</taxon>
        <taxon>Insecta</taxon>
        <taxon>Pterygota</taxon>
        <taxon>Neoptera</taxon>
        <taxon>Paraneoptera</taxon>
        <taxon>Hemiptera</taxon>
        <taxon>Heteroptera</taxon>
        <taxon>Panheteroptera</taxon>
        <taxon>Nepomorpha</taxon>
        <taxon>Nepidae</taxon>
        <taxon>Ranatrinae</taxon>
        <taxon>Ranatra</taxon>
    </lineage>
</organism>
<name>A0ABD0YKV0_9HEMI</name>
<evidence type="ECO:0000313" key="2">
    <source>
        <dbReference type="EMBL" id="KAL1131852.1"/>
    </source>
</evidence>
<gene>
    <name evidence="2" type="ORF">AAG570_011463</name>
</gene>
<protein>
    <recommendedName>
        <fullName evidence="1">Nose resistant-to-fluoxetine protein N-terminal domain-containing protein</fullName>
    </recommendedName>
</protein>
<feature type="domain" description="Nose resistant-to-fluoxetine protein N-terminal" evidence="1">
    <location>
        <begin position="14"/>
        <end position="69"/>
    </location>
</feature>
<sequence length="154" mass="17512">MSICRNRFGPTNSEQETTYAVADSSGKYSSEFFYGNELWMGSKTECLRLNTLPEAQPPFRATYQTAMVNVTLPQHLMPKNMFPRLDATLAADELPPTRAQRSVAYIGASCTVIARSHCRLKMARNMFYQNEKQKTPEIAPKVYKVPRVDTMSQF</sequence>
<dbReference type="EMBL" id="JBFDAA010000006">
    <property type="protein sequence ID" value="KAL1131852.1"/>
    <property type="molecule type" value="Genomic_DNA"/>
</dbReference>
<proteinExistence type="predicted"/>
<evidence type="ECO:0000313" key="3">
    <source>
        <dbReference type="Proteomes" id="UP001558652"/>
    </source>
</evidence>
<comment type="caution">
    <text evidence="2">The sequence shown here is derived from an EMBL/GenBank/DDBJ whole genome shotgun (WGS) entry which is preliminary data.</text>
</comment>
<dbReference type="AlphaFoldDB" id="A0ABD0YKV0"/>
<reference evidence="2 3" key="1">
    <citation type="submission" date="2024-07" db="EMBL/GenBank/DDBJ databases">
        <title>Chromosome-level genome assembly of the water stick insect Ranatra chinensis (Heteroptera: Nepidae).</title>
        <authorList>
            <person name="Liu X."/>
        </authorList>
    </citation>
    <scope>NUCLEOTIDE SEQUENCE [LARGE SCALE GENOMIC DNA]</scope>
    <source>
        <strain evidence="2">Cailab_2021Rc</strain>
        <tissue evidence="2">Muscle</tissue>
    </source>
</reference>